<evidence type="ECO:0000313" key="1">
    <source>
        <dbReference type="EMBL" id="TNL98574.1"/>
    </source>
</evidence>
<dbReference type="EMBL" id="VDHJ01000005">
    <property type="protein sequence ID" value="TNL98574.1"/>
    <property type="molecule type" value="Genomic_DNA"/>
</dbReference>
<organism evidence="1 2">
    <name type="scientific">Corynebacterium tapiri</name>
    <dbReference type="NCBI Taxonomy" id="1448266"/>
    <lineage>
        <taxon>Bacteria</taxon>
        <taxon>Bacillati</taxon>
        <taxon>Actinomycetota</taxon>
        <taxon>Actinomycetes</taxon>
        <taxon>Mycobacteriales</taxon>
        <taxon>Corynebacteriaceae</taxon>
        <taxon>Corynebacterium</taxon>
    </lineage>
</organism>
<accession>A0A5C4U6I8</accession>
<dbReference type="AlphaFoldDB" id="A0A5C4U6I8"/>
<dbReference type="OrthoDB" id="5195799at2"/>
<evidence type="ECO:0008006" key="3">
    <source>
        <dbReference type="Google" id="ProtNLM"/>
    </source>
</evidence>
<evidence type="ECO:0000313" key="2">
    <source>
        <dbReference type="Proteomes" id="UP000312032"/>
    </source>
</evidence>
<dbReference type="RefSeq" id="WP_139465417.1">
    <property type="nucleotide sequence ID" value="NZ_VDHJ01000005.1"/>
</dbReference>
<gene>
    <name evidence="1" type="ORF">FHE74_05070</name>
</gene>
<sequence>MSSFEPITADLARSIADAVSGVNGVAELHGGPHGEVATLFPGQRVRGVRVVDERLQVHVVADLSAVPEGHTLHEVSESVRRAAGSLTHLPVDIFVADAIASSPQTA</sequence>
<comment type="caution">
    <text evidence="1">The sequence shown here is derived from an EMBL/GenBank/DDBJ whole genome shotgun (WGS) entry which is preliminary data.</text>
</comment>
<keyword evidence="2" id="KW-1185">Reference proteome</keyword>
<proteinExistence type="predicted"/>
<name>A0A5C4U6I8_9CORY</name>
<reference evidence="1 2" key="1">
    <citation type="submission" date="2019-06" db="EMBL/GenBank/DDBJ databases">
        <authorList>
            <person name="Li J."/>
        </authorList>
    </citation>
    <scope>NUCLEOTIDE SEQUENCE [LARGE SCALE GENOMIC DNA]</scope>
    <source>
        <strain evidence="1 2">LMG 28165</strain>
    </source>
</reference>
<dbReference type="Proteomes" id="UP000312032">
    <property type="component" value="Unassembled WGS sequence"/>
</dbReference>
<protein>
    <recommendedName>
        <fullName evidence="3">Asp23/Gls24 family envelope stress response protein</fullName>
    </recommendedName>
</protein>